<evidence type="ECO:0000256" key="5">
    <source>
        <dbReference type="ARBA" id="ARBA00022842"/>
    </source>
</evidence>
<keyword evidence="12" id="KW-1185">Reference proteome</keyword>
<keyword evidence="9" id="KW-0233">DNA recombination</keyword>
<dbReference type="GO" id="GO:0006310">
    <property type="term" value="P:DNA recombination"/>
    <property type="evidence" value="ECO:0007669"/>
    <property type="project" value="UniProtKB-KW"/>
</dbReference>
<evidence type="ECO:0000313" key="12">
    <source>
        <dbReference type="Proteomes" id="UP000499080"/>
    </source>
</evidence>
<dbReference type="Gene3D" id="3.30.420.10">
    <property type="entry name" value="Ribonuclease H-like superfamily/Ribonuclease H"/>
    <property type="match status" value="1"/>
</dbReference>
<keyword evidence="1" id="KW-0540">Nuclease</keyword>
<dbReference type="GO" id="GO:0003887">
    <property type="term" value="F:DNA-directed DNA polymerase activity"/>
    <property type="evidence" value="ECO:0007669"/>
    <property type="project" value="UniProtKB-KW"/>
</dbReference>
<dbReference type="InterPro" id="IPR036397">
    <property type="entry name" value="RNaseH_sf"/>
</dbReference>
<dbReference type="Proteomes" id="UP000499080">
    <property type="component" value="Unassembled WGS sequence"/>
</dbReference>
<evidence type="ECO:0000256" key="3">
    <source>
        <dbReference type="ARBA" id="ARBA00022759"/>
    </source>
</evidence>
<evidence type="ECO:0000256" key="1">
    <source>
        <dbReference type="ARBA" id="ARBA00022722"/>
    </source>
</evidence>
<dbReference type="GO" id="GO:0016787">
    <property type="term" value="F:hydrolase activity"/>
    <property type="evidence" value="ECO:0007669"/>
    <property type="project" value="UniProtKB-KW"/>
</dbReference>
<dbReference type="GO" id="GO:0003964">
    <property type="term" value="F:RNA-directed DNA polymerase activity"/>
    <property type="evidence" value="ECO:0007669"/>
    <property type="project" value="UniProtKB-KW"/>
</dbReference>
<keyword evidence="3" id="KW-0255">Endonuclease</keyword>
<evidence type="ECO:0000256" key="7">
    <source>
        <dbReference type="ARBA" id="ARBA00022918"/>
    </source>
</evidence>
<protein>
    <submittedName>
        <fullName evidence="11">Copia protein</fullName>
    </submittedName>
</protein>
<gene>
    <name evidence="11" type="primary">GIP_175</name>
    <name evidence="11" type="ORF">AVEN_146229_1</name>
</gene>
<proteinExistence type="predicted"/>
<evidence type="ECO:0000256" key="6">
    <source>
        <dbReference type="ARBA" id="ARBA00022908"/>
    </source>
</evidence>
<dbReference type="GO" id="GO:0046872">
    <property type="term" value="F:metal ion binding"/>
    <property type="evidence" value="ECO:0007669"/>
    <property type="project" value="UniProtKB-KW"/>
</dbReference>
<dbReference type="InterPro" id="IPR039537">
    <property type="entry name" value="Retrotran_Ty1/copia-like"/>
</dbReference>
<dbReference type="InterPro" id="IPR012337">
    <property type="entry name" value="RNaseH-like_sf"/>
</dbReference>
<reference evidence="11 12" key="1">
    <citation type="journal article" date="2019" name="Sci. Rep.">
        <title>Orb-weaving spider Araneus ventricosus genome elucidates the spidroin gene catalogue.</title>
        <authorList>
            <person name="Kono N."/>
            <person name="Nakamura H."/>
            <person name="Ohtoshi R."/>
            <person name="Moran D.A.P."/>
            <person name="Shinohara A."/>
            <person name="Yoshida Y."/>
            <person name="Fujiwara M."/>
            <person name="Mori M."/>
            <person name="Tomita M."/>
            <person name="Arakawa K."/>
        </authorList>
    </citation>
    <scope>NUCLEOTIDE SEQUENCE [LARGE SCALE GENOMIC DNA]</scope>
</reference>
<dbReference type="AlphaFoldDB" id="A0A4Y2P2U3"/>
<keyword evidence="5" id="KW-0460">Magnesium</keyword>
<dbReference type="InterPro" id="IPR001584">
    <property type="entry name" value="Integrase_cat-core"/>
</dbReference>
<dbReference type="PANTHER" id="PTHR42648">
    <property type="entry name" value="TRANSPOSASE, PUTATIVE-RELATED"/>
    <property type="match status" value="1"/>
</dbReference>
<feature type="domain" description="Integrase catalytic" evidence="10">
    <location>
        <begin position="1"/>
        <end position="155"/>
    </location>
</feature>
<dbReference type="EMBL" id="BGPR01010170">
    <property type="protein sequence ID" value="GBN44637.1"/>
    <property type="molecule type" value="Genomic_DNA"/>
</dbReference>
<evidence type="ECO:0000256" key="4">
    <source>
        <dbReference type="ARBA" id="ARBA00022801"/>
    </source>
</evidence>
<dbReference type="GO" id="GO:0004519">
    <property type="term" value="F:endonuclease activity"/>
    <property type="evidence" value="ECO:0007669"/>
    <property type="project" value="UniProtKB-KW"/>
</dbReference>
<accession>A0A4Y2P2U3</accession>
<dbReference type="GO" id="GO:0003676">
    <property type="term" value="F:nucleic acid binding"/>
    <property type="evidence" value="ECO:0007669"/>
    <property type="project" value="InterPro"/>
</dbReference>
<evidence type="ECO:0000256" key="2">
    <source>
        <dbReference type="ARBA" id="ARBA00022723"/>
    </source>
</evidence>
<sequence>MIHSDLCLPVETTTLSGEHYVLTFIDDYSRFCEVRFFKKKSDIAVEFNKFLKLKDIVKKFFCENEEKYVAGALQKVTRKAGIEIDPCPSYTPKLNGVAERKNRTLFDKNHAMLNDSKLPKFFGGCAIRAAISLHNRNPYTSLNNRTTYDLKYSTKPV</sequence>
<keyword evidence="8" id="KW-0548">Nucleotidyltransferase</keyword>
<dbReference type="PANTHER" id="PTHR42648:SF11">
    <property type="entry name" value="TRANSPOSON TY4-P GAG-POL POLYPROTEIN"/>
    <property type="match status" value="1"/>
</dbReference>
<keyword evidence="8" id="KW-0239">DNA-directed DNA polymerase</keyword>
<dbReference type="OrthoDB" id="8037646at2759"/>
<name>A0A4Y2P2U3_ARAVE</name>
<dbReference type="PROSITE" id="PS50994">
    <property type="entry name" value="INTEGRASE"/>
    <property type="match status" value="1"/>
</dbReference>
<evidence type="ECO:0000256" key="8">
    <source>
        <dbReference type="ARBA" id="ARBA00022932"/>
    </source>
</evidence>
<keyword evidence="7" id="KW-0695">RNA-directed DNA polymerase</keyword>
<organism evidence="11 12">
    <name type="scientific">Araneus ventricosus</name>
    <name type="common">Orbweaver spider</name>
    <name type="synonym">Epeira ventricosa</name>
    <dbReference type="NCBI Taxonomy" id="182803"/>
    <lineage>
        <taxon>Eukaryota</taxon>
        <taxon>Metazoa</taxon>
        <taxon>Ecdysozoa</taxon>
        <taxon>Arthropoda</taxon>
        <taxon>Chelicerata</taxon>
        <taxon>Arachnida</taxon>
        <taxon>Araneae</taxon>
        <taxon>Araneomorphae</taxon>
        <taxon>Entelegynae</taxon>
        <taxon>Araneoidea</taxon>
        <taxon>Araneidae</taxon>
        <taxon>Araneus</taxon>
    </lineage>
</organism>
<dbReference type="GO" id="GO:0015074">
    <property type="term" value="P:DNA integration"/>
    <property type="evidence" value="ECO:0007669"/>
    <property type="project" value="UniProtKB-KW"/>
</dbReference>
<keyword evidence="8" id="KW-0808">Transferase</keyword>
<evidence type="ECO:0000256" key="9">
    <source>
        <dbReference type="ARBA" id="ARBA00023172"/>
    </source>
</evidence>
<keyword evidence="2" id="KW-0479">Metal-binding</keyword>
<comment type="caution">
    <text evidence="11">The sequence shown here is derived from an EMBL/GenBank/DDBJ whole genome shotgun (WGS) entry which is preliminary data.</text>
</comment>
<dbReference type="SUPFAM" id="SSF53098">
    <property type="entry name" value="Ribonuclease H-like"/>
    <property type="match status" value="1"/>
</dbReference>
<keyword evidence="6" id="KW-0229">DNA integration</keyword>
<evidence type="ECO:0000259" key="10">
    <source>
        <dbReference type="PROSITE" id="PS50994"/>
    </source>
</evidence>
<keyword evidence="4" id="KW-0378">Hydrolase</keyword>
<evidence type="ECO:0000313" key="11">
    <source>
        <dbReference type="EMBL" id="GBN44637.1"/>
    </source>
</evidence>